<dbReference type="SUPFAM" id="SSF88697">
    <property type="entry name" value="PUA domain-like"/>
    <property type="match status" value="1"/>
</dbReference>
<protein>
    <recommendedName>
        <fullName evidence="2">Lon N-terminal domain-containing protein</fullName>
    </recommendedName>
</protein>
<organism evidence="3 4">
    <name type="scientific">Chlorella vulgaris</name>
    <name type="common">Green alga</name>
    <dbReference type="NCBI Taxonomy" id="3077"/>
    <lineage>
        <taxon>Eukaryota</taxon>
        <taxon>Viridiplantae</taxon>
        <taxon>Chlorophyta</taxon>
        <taxon>core chlorophytes</taxon>
        <taxon>Trebouxiophyceae</taxon>
        <taxon>Chlorellales</taxon>
        <taxon>Chlorellaceae</taxon>
        <taxon>Chlorella clade</taxon>
        <taxon>Chlorella</taxon>
    </lineage>
</organism>
<feature type="compositionally biased region" description="Low complexity" evidence="1">
    <location>
        <begin position="38"/>
        <end position="50"/>
    </location>
</feature>
<dbReference type="Pfam" id="PF02190">
    <property type="entry name" value="LON_substr_bdg"/>
    <property type="match status" value="1"/>
</dbReference>
<evidence type="ECO:0000313" key="4">
    <source>
        <dbReference type="Proteomes" id="UP001055712"/>
    </source>
</evidence>
<evidence type="ECO:0000256" key="1">
    <source>
        <dbReference type="SAM" id="MobiDB-lite"/>
    </source>
</evidence>
<dbReference type="AlphaFoldDB" id="A0A9D4TIJ0"/>
<name>A0A9D4TIJ0_CHLVU</name>
<reference evidence="3" key="2">
    <citation type="submission" date="2020-11" db="EMBL/GenBank/DDBJ databases">
        <authorList>
            <person name="Cecchin M."/>
            <person name="Marcolungo L."/>
            <person name="Rossato M."/>
            <person name="Girolomoni L."/>
            <person name="Cosentino E."/>
            <person name="Cuine S."/>
            <person name="Li-Beisson Y."/>
            <person name="Delledonne M."/>
            <person name="Ballottari M."/>
        </authorList>
    </citation>
    <scope>NUCLEOTIDE SEQUENCE</scope>
    <source>
        <strain evidence="3">211/11P</strain>
        <tissue evidence="3">Whole cell</tissue>
    </source>
</reference>
<gene>
    <name evidence="3" type="ORF">D9Q98_008670</name>
</gene>
<feature type="compositionally biased region" description="Low complexity" evidence="1">
    <location>
        <begin position="107"/>
        <end position="134"/>
    </location>
</feature>
<feature type="region of interest" description="Disordered" evidence="1">
    <location>
        <begin position="22"/>
        <end position="68"/>
    </location>
</feature>
<dbReference type="EMBL" id="SIDB01000011">
    <property type="protein sequence ID" value="KAI3426297.1"/>
    <property type="molecule type" value="Genomic_DNA"/>
</dbReference>
<dbReference type="InterPro" id="IPR046336">
    <property type="entry name" value="Lon_prtase_N_sf"/>
</dbReference>
<feature type="compositionally biased region" description="Pro residues" evidence="1">
    <location>
        <begin position="55"/>
        <end position="65"/>
    </location>
</feature>
<reference evidence="3" key="1">
    <citation type="journal article" date="2019" name="Plant J.">
        <title>Chlorella vulgaris genome assembly and annotation reveals the molecular basis for metabolic acclimation to high light conditions.</title>
        <authorList>
            <person name="Cecchin M."/>
            <person name="Marcolungo L."/>
            <person name="Rossato M."/>
            <person name="Girolomoni L."/>
            <person name="Cosentino E."/>
            <person name="Cuine S."/>
            <person name="Li-Beisson Y."/>
            <person name="Delledonne M."/>
            <person name="Ballottari M."/>
        </authorList>
    </citation>
    <scope>NUCLEOTIDE SEQUENCE</scope>
    <source>
        <strain evidence="3">211/11P</strain>
    </source>
</reference>
<sequence>MSAMIGHQVGCTPANTLATRSVWPHAASERPTRPRLWLAAAGGNSASSSGEGEGPPLPPPPPPLTPVLSQRSVLISSSAQHSVGLTSTRASNGREADKWAAQYQLQSSGDVGNDSSSASSGNSSGSDSTDASSSGRREFLLPVMTLSKVKLPTESISLQIFEPRYRMLFKLVNKSTSRRFGVVLSDKSTGMMESVGALCEMTHFITVPERRRLFINARVVGRFSTRHVVSDKPFVAVQAIKHRDKQPAELTEQLLAAAQEQRVWETMQEIKELAAKLFVRGQKLGNDIFSLEARRWSPDAAARKGVPTAAGADPTLLALVQAAGLLGDEQTMAERTTEYVCSDALRRVSEDERRERFSFALARKLDLGQEELQQLMYSQDTSERLRVVEEHMTKGRAYLAARSTLRDMF</sequence>
<dbReference type="Proteomes" id="UP001055712">
    <property type="component" value="Unassembled WGS sequence"/>
</dbReference>
<dbReference type="InterPro" id="IPR003111">
    <property type="entry name" value="Lon_prtase_N"/>
</dbReference>
<dbReference type="OrthoDB" id="264917at2759"/>
<comment type="caution">
    <text evidence="3">The sequence shown here is derived from an EMBL/GenBank/DDBJ whole genome shotgun (WGS) entry which is preliminary data.</text>
</comment>
<accession>A0A9D4TIJ0</accession>
<evidence type="ECO:0000259" key="2">
    <source>
        <dbReference type="Pfam" id="PF02190"/>
    </source>
</evidence>
<proteinExistence type="predicted"/>
<dbReference type="Gene3D" id="2.30.130.40">
    <property type="entry name" value="LON domain-like"/>
    <property type="match status" value="1"/>
</dbReference>
<keyword evidence="4" id="KW-1185">Reference proteome</keyword>
<feature type="region of interest" description="Disordered" evidence="1">
    <location>
        <begin position="106"/>
        <end position="135"/>
    </location>
</feature>
<dbReference type="InterPro" id="IPR015947">
    <property type="entry name" value="PUA-like_sf"/>
</dbReference>
<dbReference type="PANTHER" id="PTHR46732:SF8">
    <property type="entry name" value="ATP-DEPENDENT PROTEASE LA (LON) DOMAIN PROTEIN"/>
    <property type="match status" value="1"/>
</dbReference>
<dbReference type="PANTHER" id="PTHR46732">
    <property type="entry name" value="ATP-DEPENDENT PROTEASE LA (LON) DOMAIN PROTEIN"/>
    <property type="match status" value="1"/>
</dbReference>
<evidence type="ECO:0000313" key="3">
    <source>
        <dbReference type="EMBL" id="KAI3426297.1"/>
    </source>
</evidence>
<feature type="domain" description="Lon N-terminal" evidence="2">
    <location>
        <begin position="141"/>
        <end position="394"/>
    </location>
</feature>